<gene>
    <name evidence="3" type="ORF">F6464_12500</name>
</gene>
<keyword evidence="2" id="KW-0732">Signal</keyword>
<reference evidence="3 4" key="1">
    <citation type="submission" date="2019-09" db="EMBL/GenBank/DDBJ databases">
        <title>Flavobacterium sp. nov., isolated from glacier ice.</title>
        <authorList>
            <person name="Liu Q."/>
        </authorList>
    </citation>
    <scope>NUCLEOTIDE SEQUENCE [LARGE SCALE GENOMIC DNA]</scope>
    <source>
        <strain evidence="3 4">NBRC 112527</strain>
    </source>
</reference>
<dbReference type="AlphaFoldDB" id="A0A7J5ABQ7"/>
<comment type="caution">
    <text evidence="3">The sequence shown here is derived from an EMBL/GenBank/DDBJ whole genome shotgun (WGS) entry which is preliminary data.</text>
</comment>
<sequence length="329" mass="37786">MFKIKSLLLVSLLLYTTAHYGQFTDVINSNRPGESMAAFSVGKTVFQAELGLYGFKEKHELLNYEANGFGSNLDFRYGAFLEQLEFIVNFQYQYENFTAPMVNINQNGLKKTIIGAKFLVYDPYKKYIEKPNLYSWKANHKFSYRQFIPAVGIYAGLNINLSDNVFIRPQIPNDPNISPKFMVLTQNQFGKFVLCTNIILDKFSSEKQSIDYVVTLTRGFNSRWSGFLENQGFNSDYYSDAIFRTGAAFLVKQNIQIDASIGVNYKDTPSVLAGGVGLSWRFDKNYSEVLYRIPKEKDKKKSKADKKKDKKKEKDKKRLDEIESTTLQP</sequence>
<name>A0A7J5ABQ7_9FLAO</name>
<feature type="signal peptide" evidence="2">
    <location>
        <begin position="1"/>
        <end position="20"/>
    </location>
</feature>
<dbReference type="Pfam" id="PF13557">
    <property type="entry name" value="Phenol_MetA_deg"/>
    <property type="match status" value="1"/>
</dbReference>
<dbReference type="RefSeq" id="WP_151108277.1">
    <property type="nucleotide sequence ID" value="NZ_WAEM01000007.1"/>
</dbReference>
<keyword evidence="4" id="KW-1185">Reference proteome</keyword>
<protein>
    <submittedName>
        <fullName evidence="3">Transporter</fullName>
    </submittedName>
</protein>
<dbReference type="InterPro" id="IPR025737">
    <property type="entry name" value="FApF"/>
</dbReference>
<evidence type="ECO:0000256" key="1">
    <source>
        <dbReference type="SAM" id="MobiDB-lite"/>
    </source>
</evidence>
<evidence type="ECO:0000313" key="4">
    <source>
        <dbReference type="Proteomes" id="UP000490922"/>
    </source>
</evidence>
<proteinExistence type="predicted"/>
<dbReference type="Proteomes" id="UP000490922">
    <property type="component" value="Unassembled WGS sequence"/>
</dbReference>
<evidence type="ECO:0000256" key="2">
    <source>
        <dbReference type="SAM" id="SignalP"/>
    </source>
</evidence>
<evidence type="ECO:0000313" key="3">
    <source>
        <dbReference type="EMBL" id="KAB1154858.1"/>
    </source>
</evidence>
<feature type="chain" id="PRO_5029458030" evidence="2">
    <location>
        <begin position="21"/>
        <end position="329"/>
    </location>
</feature>
<organism evidence="3 4">
    <name type="scientific">Flavobacterium luteum</name>
    <dbReference type="NCBI Taxonomy" id="2026654"/>
    <lineage>
        <taxon>Bacteria</taxon>
        <taxon>Pseudomonadati</taxon>
        <taxon>Bacteroidota</taxon>
        <taxon>Flavobacteriia</taxon>
        <taxon>Flavobacteriales</taxon>
        <taxon>Flavobacteriaceae</taxon>
        <taxon>Flavobacterium</taxon>
    </lineage>
</organism>
<dbReference type="EMBL" id="WAEM01000007">
    <property type="protein sequence ID" value="KAB1154858.1"/>
    <property type="molecule type" value="Genomic_DNA"/>
</dbReference>
<dbReference type="OrthoDB" id="1421312at2"/>
<feature type="region of interest" description="Disordered" evidence="1">
    <location>
        <begin position="296"/>
        <end position="329"/>
    </location>
</feature>
<accession>A0A7J5ABQ7</accession>
<feature type="compositionally biased region" description="Basic residues" evidence="1">
    <location>
        <begin position="300"/>
        <end position="315"/>
    </location>
</feature>